<keyword evidence="2" id="KW-1185">Reference proteome</keyword>
<comment type="caution">
    <text evidence="1">The sequence shown here is derived from an EMBL/GenBank/DDBJ whole genome shotgun (WGS) entry which is preliminary data.</text>
</comment>
<reference evidence="1 2" key="1">
    <citation type="journal article" date="2012" name="J. Bacteriol.">
        <title>Genome sequence of proteorhodopsin-containing sea ice bacterium Glaciecola punicea ACAM 611T.</title>
        <authorList>
            <person name="Qin Q.-L."/>
            <person name="Xie B.-B."/>
            <person name="Shu Y.-L."/>
            <person name="Rong J.-C."/>
            <person name="Zhao D.-L."/>
            <person name="Zhang X.-Y."/>
            <person name="Chen X.-L."/>
            <person name="Zhou B.-C."/>
            <person name="Zhanga Y.-Z."/>
        </authorList>
    </citation>
    <scope>NUCLEOTIDE SEQUENCE [LARGE SCALE GENOMIC DNA]</scope>
    <source>
        <strain evidence="1 2">ACAM 611</strain>
    </source>
</reference>
<gene>
    <name evidence="1" type="ORF">GPUN_0404</name>
</gene>
<sequence>MDDYVQDFVSEINKARTAASLQQPRYYFAGKVSGTSSVKS</sequence>
<organism evidence="1 2">
    <name type="scientific">Glaciecola punicea ACAM 611</name>
    <dbReference type="NCBI Taxonomy" id="1121923"/>
    <lineage>
        <taxon>Bacteria</taxon>
        <taxon>Pseudomonadati</taxon>
        <taxon>Pseudomonadota</taxon>
        <taxon>Gammaproteobacteria</taxon>
        <taxon>Alteromonadales</taxon>
        <taxon>Alteromonadaceae</taxon>
        <taxon>Glaciecola</taxon>
    </lineage>
</organism>
<proteinExistence type="predicted"/>
<name>H5T8B0_9ALTE</name>
<dbReference type="EMBL" id="BAET01000006">
    <property type="protein sequence ID" value="GAB54551.1"/>
    <property type="molecule type" value="Genomic_DNA"/>
</dbReference>
<reference evidence="1 2" key="2">
    <citation type="journal article" date="2017" name="Antonie Van Leeuwenhoek">
        <title>Rhizobium rhizosphaerae sp. nov., a novel species isolated from rice rhizosphere.</title>
        <authorList>
            <person name="Zhao J.J."/>
            <person name="Zhang J."/>
            <person name="Zhang R.J."/>
            <person name="Zhang C.W."/>
            <person name="Yin H.Q."/>
            <person name="Zhang X.X."/>
        </authorList>
    </citation>
    <scope>NUCLEOTIDE SEQUENCE [LARGE SCALE GENOMIC DNA]</scope>
    <source>
        <strain evidence="1 2">ACAM 611</strain>
    </source>
</reference>
<accession>H5T8B0</accession>
<dbReference type="Proteomes" id="UP000053586">
    <property type="component" value="Unassembled WGS sequence"/>
</dbReference>
<dbReference type="AlphaFoldDB" id="H5T8B0"/>
<protein>
    <submittedName>
        <fullName evidence="1">Uncharacterized protein</fullName>
    </submittedName>
</protein>
<evidence type="ECO:0000313" key="1">
    <source>
        <dbReference type="EMBL" id="GAB54551.1"/>
    </source>
</evidence>
<evidence type="ECO:0000313" key="2">
    <source>
        <dbReference type="Proteomes" id="UP000053586"/>
    </source>
</evidence>